<dbReference type="AlphaFoldDB" id="A0A6A7RXD9"/>
<evidence type="ECO:0008006" key="3">
    <source>
        <dbReference type="Google" id="ProtNLM"/>
    </source>
</evidence>
<protein>
    <recommendedName>
        <fullName evidence="3">ABC transporter permease</fullName>
    </recommendedName>
</protein>
<evidence type="ECO:0000313" key="2">
    <source>
        <dbReference type="Proteomes" id="UP000342300"/>
    </source>
</evidence>
<name>A0A6A7RXD9_9PROT</name>
<comment type="caution">
    <text evidence="1">The sequence shown here is derived from an EMBL/GenBank/DDBJ whole genome shotgun (WGS) entry which is preliminary data.</text>
</comment>
<dbReference type="Proteomes" id="UP000342300">
    <property type="component" value="Unassembled WGS sequence"/>
</dbReference>
<gene>
    <name evidence="1" type="ORF">CRU78_17230</name>
</gene>
<accession>A0A6A7RXD9</accession>
<organism evidence="1 2">
    <name type="scientific">Candidatus Accumulibacter phosphatis</name>
    <dbReference type="NCBI Taxonomy" id="327160"/>
    <lineage>
        <taxon>Bacteria</taxon>
        <taxon>Pseudomonadati</taxon>
        <taxon>Pseudomonadota</taxon>
        <taxon>Betaproteobacteria</taxon>
        <taxon>Candidatus Accumulibacter</taxon>
    </lineage>
</organism>
<sequence length="75" mass="8113">MKGPQAGRMRALSQLSWWLIRAQFKTRRAATLLSMLAIALGVALGYAIHLINDAALSDFSRAMKSVQGDPDAVIA</sequence>
<dbReference type="EMBL" id="PDHS01000449">
    <property type="protein sequence ID" value="MQM32148.1"/>
    <property type="molecule type" value="Genomic_DNA"/>
</dbReference>
<evidence type="ECO:0000313" key="1">
    <source>
        <dbReference type="EMBL" id="MQM32148.1"/>
    </source>
</evidence>
<reference evidence="1 2" key="1">
    <citation type="submission" date="2017-09" db="EMBL/GenBank/DDBJ databases">
        <title>Metagenomic Analysis Reveals Denitrifying Candidatus Accumulibacter and Flanking Population as a Source of N2O.</title>
        <authorList>
            <person name="Gao H."/>
            <person name="Mao Y."/>
            <person name="Zhao X."/>
            <person name="Liu W.-T."/>
            <person name="Zhang T."/>
            <person name="Wells G."/>
        </authorList>
    </citation>
    <scope>NUCLEOTIDE SEQUENCE [LARGE SCALE GENOMIC DNA]</scope>
    <source>
        <strain evidence="1">CANDO_2_IC</strain>
    </source>
</reference>
<feature type="non-terminal residue" evidence="1">
    <location>
        <position position="75"/>
    </location>
</feature>
<proteinExistence type="predicted"/>